<keyword evidence="3" id="KW-1185">Reference proteome</keyword>
<evidence type="ECO:0000313" key="3">
    <source>
        <dbReference type="Proteomes" id="UP000199215"/>
    </source>
</evidence>
<evidence type="ECO:0000313" key="2">
    <source>
        <dbReference type="EMBL" id="SEH57114.1"/>
    </source>
</evidence>
<accession>A0A1H6JBW3</accession>
<dbReference type="RefSeq" id="WP_092817357.1">
    <property type="nucleotide sequence ID" value="NZ_FNWU01000008.1"/>
</dbReference>
<organism evidence="2 3">
    <name type="scientific">Halopenitus malekzadehii</name>
    <dbReference type="NCBI Taxonomy" id="1267564"/>
    <lineage>
        <taxon>Archaea</taxon>
        <taxon>Methanobacteriati</taxon>
        <taxon>Methanobacteriota</taxon>
        <taxon>Stenosarchaea group</taxon>
        <taxon>Halobacteria</taxon>
        <taxon>Halobacteriales</taxon>
        <taxon>Haloferacaceae</taxon>
        <taxon>Halopenitus</taxon>
    </lineage>
</organism>
<feature type="transmembrane region" description="Helical" evidence="1">
    <location>
        <begin position="42"/>
        <end position="68"/>
    </location>
</feature>
<dbReference type="Proteomes" id="UP000199215">
    <property type="component" value="Unassembled WGS sequence"/>
</dbReference>
<dbReference type="OrthoDB" id="304986at2157"/>
<keyword evidence="1" id="KW-0812">Transmembrane</keyword>
<name>A0A1H6JBW3_9EURY</name>
<sequence>MERVKTTPGPDAAHAFRLGLIAAALLGVVAMASLYAAGEASLLLVGFLLVACFPVYLVFVASALSVWLGYDKDATDLRPVHRERGRRRG</sequence>
<keyword evidence="1" id="KW-1133">Transmembrane helix</keyword>
<dbReference type="AlphaFoldDB" id="A0A1H6JBW3"/>
<dbReference type="EMBL" id="FNWU01000008">
    <property type="protein sequence ID" value="SEH57114.1"/>
    <property type="molecule type" value="Genomic_DNA"/>
</dbReference>
<reference evidence="2 3" key="1">
    <citation type="submission" date="2016-10" db="EMBL/GenBank/DDBJ databases">
        <authorList>
            <person name="de Groot N.N."/>
        </authorList>
    </citation>
    <scope>NUCLEOTIDE SEQUENCE [LARGE SCALE GENOMIC DNA]</scope>
    <source>
        <strain evidence="2 3">IBRC-M10418</strain>
    </source>
</reference>
<feature type="transmembrane region" description="Helical" evidence="1">
    <location>
        <begin position="12"/>
        <end position="36"/>
    </location>
</feature>
<keyword evidence="1" id="KW-0472">Membrane</keyword>
<gene>
    <name evidence="2" type="ORF">SAMN05192561_10839</name>
</gene>
<evidence type="ECO:0000256" key="1">
    <source>
        <dbReference type="SAM" id="Phobius"/>
    </source>
</evidence>
<protein>
    <submittedName>
        <fullName evidence="2">Uncharacterized protein</fullName>
    </submittedName>
</protein>
<dbReference type="STRING" id="1267564.SAMN05192561_10839"/>
<proteinExistence type="predicted"/>